<comment type="caution">
    <text evidence="2">The sequence shown here is derived from an EMBL/GenBank/DDBJ whole genome shotgun (WGS) entry which is preliminary data.</text>
</comment>
<feature type="transmembrane region" description="Helical" evidence="1">
    <location>
        <begin position="218"/>
        <end position="240"/>
    </location>
</feature>
<accession>A0A8B2NT16</accession>
<dbReference type="SUPFAM" id="SSF55961">
    <property type="entry name" value="Bet v1-like"/>
    <property type="match status" value="1"/>
</dbReference>
<dbReference type="Gene3D" id="3.30.530.20">
    <property type="match status" value="1"/>
</dbReference>
<keyword evidence="1" id="KW-1133">Transmembrane helix</keyword>
<evidence type="ECO:0000313" key="2">
    <source>
        <dbReference type="EMBL" id="RAI03348.1"/>
    </source>
</evidence>
<dbReference type="PANTHER" id="PTHR38588">
    <property type="entry name" value="BLL0334 PROTEIN"/>
    <property type="match status" value="1"/>
</dbReference>
<keyword evidence="1" id="KW-0812">Transmembrane</keyword>
<dbReference type="Pfam" id="PF06240">
    <property type="entry name" value="COXG"/>
    <property type="match status" value="1"/>
</dbReference>
<dbReference type="PANTHER" id="PTHR38588:SF1">
    <property type="entry name" value="BLL0334 PROTEIN"/>
    <property type="match status" value="1"/>
</dbReference>
<gene>
    <name evidence="2" type="ORF">DLJ53_02180</name>
</gene>
<dbReference type="RefSeq" id="WP_111341945.1">
    <property type="nucleotide sequence ID" value="NZ_QHHQ01000001.1"/>
</dbReference>
<keyword evidence="3" id="KW-1185">Reference proteome</keyword>
<keyword evidence="1" id="KW-0472">Membrane</keyword>
<protein>
    <submittedName>
        <fullName evidence="2">Carbon monoxide dehydrogenase</fullName>
    </submittedName>
</protein>
<dbReference type="Proteomes" id="UP000249590">
    <property type="component" value="Unassembled WGS sequence"/>
</dbReference>
<evidence type="ECO:0000256" key="1">
    <source>
        <dbReference type="SAM" id="Phobius"/>
    </source>
</evidence>
<reference evidence="2 3" key="1">
    <citation type="submission" date="2018-05" db="EMBL/GenBank/DDBJ databases">
        <title>Acuticoccus sediminis sp. nov., isolated from deep-sea sediment of Indian Ocean.</title>
        <authorList>
            <person name="Liu X."/>
            <person name="Lai Q."/>
            <person name="Du Y."/>
            <person name="Sun F."/>
            <person name="Zhang X."/>
            <person name="Wang S."/>
            <person name="Shao Z."/>
        </authorList>
    </citation>
    <scope>NUCLEOTIDE SEQUENCE [LARGE SCALE GENOMIC DNA]</scope>
    <source>
        <strain evidence="2 3">PTG4-2</strain>
    </source>
</reference>
<dbReference type="EMBL" id="QHHQ01000001">
    <property type="protein sequence ID" value="RAI03348.1"/>
    <property type="molecule type" value="Genomic_DNA"/>
</dbReference>
<dbReference type="OrthoDB" id="9787428at2"/>
<sequence>MELTGEHRIPAPRKVVWDALHDPEILKNCIKGCQTLEKVDDHKMVARVQAKVGPVKATFDADVEIVNPVAPERYTIQGEGKGGVAGFAKGKADVTLTEDGDATILAYAVDAKVGGKLAQLGSRLVDTTAKKYAADFFEQLSAMLSGPAAGTAGPVAAGADAPVDPAVMAATAGRVEPSAERVEMAREEFEDGGVAAIEALHPEDSIETQLEAASANRFWGGAFFWGVLAFAAVILVLVVLS</sequence>
<name>A0A8B2NT16_9HYPH</name>
<dbReference type="InterPro" id="IPR023393">
    <property type="entry name" value="START-like_dom_sf"/>
</dbReference>
<dbReference type="AlphaFoldDB" id="A0A8B2NT16"/>
<evidence type="ECO:0000313" key="3">
    <source>
        <dbReference type="Proteomes" id="UP000249590"/>
    </source>
</evidence>
<dbReference type="InterPro" id="IPR010419">
    <property type="entry name" value="CO_DH_gsu"/>
</dbReference>
<dbReference type="CDD" id="cd05018">
    <property type="entry name" value="CoxG"/>
    <property type="match status" value="1"/>
</dbReference>
<organism evidence="2 3">
    <name type="scientific">Acuticoccus sediminis</name>
    <dbReference type="NCBI Taxonomy" id="2184697"/>
    <lineage>
        <taxon>Bacteria</taxon>
        <taxon>Pseudomonadati</taxon>
        <taxon>Pseudomonadota</taxon>
        <taxon>Alphaproteobacteria</taxon>
        <taxon>Hyphomicrobiales</taxon>
        <taxon>Amorphaceae</taxon>
        <taxon>Acuticoccus</taxon>
    </lineage>
</organism>
<proteinExistence type="predicted"/>